<accession>D7BDJ4</accession>
<dbReference type="Proteomes" id="UP000001916">
    <property type="component" value="Chromosome"/>
</dbReference>
<feature type="domain" description="Response regulatory" evidence="3">
    <location>
        <begin position="11"/>
        <end position="124"/>
    </location>
</feature>
<evidence type="ECO:0000256" key="2">
    <source>
        <dbReference type="PROSITE-ProRule" id="PRU00169"/>
    </source>
</evidence>
<dbReference type="InterPro" id="IPR050595">
    <property type="entry name" value="Bact_response_regulator"/>
</dbReference>
<feature type="modified residue" description="4-aspartylphosphate" evidence="2">
    <location>
        <position position="60"/>
    </location>
</feature>
<protein>
    <submittedName>
        <fullName evidence="4">Response regulator receiver protein</fullName>
    </submittedName>
</protein>
<dbReference type="Gene3D" id="3.40.50.2300">
    <property type="match status" value="1"/>
</dbReference>
<evidence type="ECO:0000313" key="5">
    <source>
        <dbReference type="Proteomes" id="UP000001916"/>
    </source>
</evidence>
<dbReference type="STRING" id="526227.Mesil_2976"/>
<dbReference type="GO" id="GO:0000160">
    <property type="term" value="P:phosphorelay signal transduction system"/>
    <property type="evidence" value="ECO:0007669"/>
    <property type="project" value="InterPro"/>
</dbReference>
<dbReference type="OrthoDB" id="5700660at2"/>
<dbReference type="CDD" id="cd17574">
    <property type="entry name" value="REC_OmpR"/>
    <property type="match status" value="1"/>
</dbReference>
<proteinExistence type="predicted"/>
<evidence type="ECO:0000313" key="4">
    <source>
        <dbReference type="EMBL" id="ADH64814.1"/>
    </source>
</evidence>
<dbReference type="SMART" id="SM00448">
    <property type="entry name" value="REC"/>
    <property type="match status" value="1"/>
</dbReference>
<dbReference type="PROSITE" id="PS50110">
    <property type="entry name" value="RESPONSE_REGULATORY"/>
    <property type="match status" value="1"/>
</dbReference>
<evidence type="ECO:0000256" key="1">
    <source>
        <dbReference type="ARBA" id="ARBA00022553"/>
    </source>
</evidence>
<dbReference type="PANTHER" id="PTHR44591:SF3">
    <property type="entry name" value="RESPONSE REGULATORY DOMAIN-CONTAINING PROTEIN"/>
    <property type="match status" value="1"/>
</dbReference>
<dbReference type="Pfam" id="PF00072">
    <property type="entry name" value="Response_reg"/>
    <property type="match status" value="1"/>
</dbReference>
<dbReference type="SUPFAM" id="SSF52172">
    <property type="entry name" value="CheY-like"/>
    <property type="match status" value="1"/>
</dbReference>
<keyword evidence="1 2" id="KW-0597">Phosphoprotein</keyword>
<dbReference type="HOGENOM" id="CLU_000445_69_8_0"/>
<dbReference type="RefSeq" id="WP_013159346.1">
    <property type="nucleotide sequence ID" value="NC_014212.1"/>
</dbReference>
<dbReference type="AlphaFoldDB" id="D7BDJ4"/>
<keyword evidence="5" id="KW-1185">Reference proteome</keyword>
<reference evidence="4 5" key="1">
    <citation type="journal article" date="2010" name="Stand. Genomic Sci.">
        <title>Complete genome sequence of Meiothermus silvanus type strain (VI-R2).</title>
        <authorList>
            <person name="Sikorski J."/>
            <person name="Tindall B.J."/>
            <person name="Lowry S."/>
            <person name="Lucas S."/>
            <person name="Nolan M."/>
            <person name="Copeland A."/>
            <person name="Glavina Del Rio T."/>
            <person name="Tice H."/>
            <person name="Cheng J.F."/>
            <person name="Han C."/>
            <person name="Pitluck S."/>
            <person name="Liolios K."/>
            <person name="Ivanova N."/>
            <person name="Mavromatis K."/>
            <person name="Mikhailova N."/>
            <person name="Pati A."/>
            <person name="Goodwin L."/>
            <person name="Chen A."/>
            <person name="Palaniappan K."/>
            <person name="Land M."/>
            <person name="Hauser L."/>
            <person name="Chang Y.J."/>
            <person name="Jeffries C.D."/>
            <person name="Rohde M."/>
            <person name="Goker M."/>
            <person name="Woyke T."/>
            <person name="Bristow J."/>
            <person name="Eisen J.A."/>
            <person name="Markowitz V."/>
            <person name="Hugenholtz P."/>
            <person name="Kyrpides N.C."/>
            <person name="Klenk H.P."/>
            <person name="Lapidus A."/>
        </authorList>
    </citation>
    <scope>NUCLEOTIDE SEQUENCE [LARGE SCALE GENOMIC DNA]</scope>
    <source>
        <strain evidence="5">ATCC 700542 / DSM 9946 / VI-R2</strain>
    </source>
</reference>
<dbReference type="KEGG" id="msv:Mesil_2976"/>
<dbReference type="eggNOG" id="COG3437">
    <property type="taxonomic scope" value="Bacteria"/>
</dbReference>
<dbReference type="PANTHER" id="PTHR44591">
    <property type="entry name" value="STRESS RESPONSE REGULATOR PROTEIN 1"/>
    <property type="match status" value="1"/>
</dbReference>
<dbReference type="InterPro" id="IPR001789">
    <property type="entry name" value="Sig_transdc_resp-reg_receiver"/>
</dbReference>
<gene>
    <name evidence="4" type="ordered locus">Mesil_2976</name>
</gene>
<sequence length="133" mass="14830">MRKSLQQSRGCILLVDDEQAHRHFLERGLRYEGYQVRLAAEGQEGLELALIHPPDLILLDIMMPGMNGFAVARALHEAGLRVPIVFISASDEPETCEEARLMGVPLLVKPVNLDDLLGQIAQTLHVRFPVSPR</sequence>
<name>D7BDJ4_ALLS1</name>
<evidence type="ECO:0000259" key="3">
    <source>
        <dbReference type="PROSITE" id="PS50110"/>
    </source>
</evidence>
<dbReference type="EMBL" id="CP002042">
    <property type="protein sequence ID" value="ADH64814.1"/>
    <property type="molecule type" value="Genomic_DNA"/>
</dbReference>
<organism evidence="4 5">
    <name type="scientific">Allomeiothermus silvanus (strain ATCC 700542 / DSM 9946 / NBRC 106475 / NCIMB 13440 / VI-R2)</name>
    <name type="common">Thermus silvanus</name>
    <dbReference type="NCBI Taxonomy" id="526227"/>
    <lineage>
        <taxon>Bacteria</taxon>
        <taxon>Thermotogati</taxon>
        <taxon>Deinococcota</taxon>
        <taxon>Deinococci</taxon>
        <taxon>Thermales</taxon>
        <taxon>Thermaceae</taxon>
        <taxon>Allomeiothermus</taxon>
    </lineage>
</organism>
<dbReference type="InterPro" id="IPR011006">
    <property type="entry name" value="CheY-like_superfamily"/>
</dbReference>